<dbReference type="PANTHER" id="PTHR39420:SF1">
    <property type="entry name" value="HYDROLASE"/>
    <property type="match status" value="1"/>
</dbReference>
<evidence type="ECO:0008006" key="3">
    <source>
        <dbReference type="Google" id="ProtNLM"/>
    </source>
</evidence>
<dbReference type="Pfam" id="PF10103">
    <property type="entry name" value="Zincin_2"/>
    <property type="match status" value="1"/>
</dbReference>
<name>A0A8J3JLX8_9ACTN</name>
<dbReference type="InterPro" id="IPR042271">
    <property type="entry name" value="Zinicin_2_N"/>
</dbReference>
<reference evidence="1 2" key="1">
    <citation type="submission" date="2021-01" db="EMBL/GenBank/DDBJ databases">
        <title>Whole genome shotgun sequence of Catellatospora bangladeshensis NBRC 107357.</title>
        <authorList>
            <person name="Komaki H."/>
            <person name="Tamura T."/>
        </authorList>
    </citation>
    <scope>NUCLEOTIDE SEQUENCE [LARGE SCALE GENOMIC DNA]</scope>
    <source>
        <strain evidence="1 2">NBRC 107357</strain>
    </source>
</reference>
<dbReference type="NCBIfam" id="TIGR03883">
    <property type="entry name" value="DUF2342_F420"/>
    <property type="match status" value="1"/>
</dbReference>
<comment type="caution">
    <text evidence="1">The sequence shown here is derived from an EMBL/GenBank/DDBJ whole genome shotgun (WGS) entry which is preliminary data.</text>
</comment>
<keyword evidence="2" id="KW-1185">Reference proteome</keyword>
<protein>
    <recommendedName>
        <fullName evidence="3">Coenzyme F420 biosynthesis-associated protein</fullName>
    </recommendedName>
</protein>
<dbReference type="SUPFAM" id="SSF55486">
    <property type="entry name" value="Metalloproteases ('zincins'), catalytic domain"/>
    <property type="match status" value="1"/>
</dbReference>
<dbReference type="Proteomes" id="UP000601223">
    <property type="component" value="Unassembled WGS sequence"/>
</dbReference>
<dbReference type="Gene3D" id="1.20.150.30">
    <property type="entry name" value="Zincin-like metallopeptidase, N-terminal domain"/>
    <property type="match status" value="1"/>
</dbReference>
<gene>
    <name evidence="1" type="ORF">Cba03nite_27090</name>
</gene>
<evidence type="ECO:0000313" key="1">
    <source>
        <dbReference type="EMBL" id="GIF81360.1"/>
    </source>
</evidence>
<dbReference type="InterPro" id="IPR022454">
    <property type="entry name" value="CHP03883_F420-assoc"/>
</dbReference>
<dbReference type="EMBL" id="BONF01000012">
    <property type="protein sequence ID" value="GIF81360.1"/>
    <property type="molecule type" value="Genomic_DNA"/>
</dbReference>
<proteinExistence type="predicted"/>
<sequence>MALVDWDLASTTAARFGPTGPSVTLEQATEVVADLRRLADEAVGHVAEYTRMTPQLADGPVRVVDRRTWAEVNVQGLRTVISPLTDKLEEKVGFLGNVVGAKVTGVEAGAVLGYLSGKVLGQYDIFGAPVGQLLLVAPNIVGMERRIKADPRDFRLWVCLHEVTHRTQFTAVPWLREHFLAEVRAFVEATEPPSGSMFSQAYQQVVAAVKAAREPDDARGTSLLEAVQSPEQRAVLDRLTAVLTLLEGHAEVVMDGVGPQVIPSVARIRAAFDKRRNPSNPVEQYLRKLLGIDIKMRQYAEGRRFVQAVLDRVGMDGLNRIWTSPQTLPTLDEIADPDVWVTRVVTAAAPG</sequence>
<dbReference type="AlphaFoldDB" id="A0A8J3JLX8"/>
<accession>A0A8J3JLX8</accession>
<dbReference type="NCBIfam" id="TIGR03624">
    <property type="entry name" value="putative hydrolase"/>
    <property type="match status" value="1"/>
</dbReference>
<organism evidence="1 2">
    <name type="scientific">Catellatospora bangladeshensis</name>
    <dbReference type="NCBI Taxonomy" id="310355"/>
    <lineage>
        <taxon>Bacteria</taxon>
        <taxon>Bacillati</taxon>
        <taxon>Actinomycetota</taxon>
        <taxon>Actinomycetes</taxon>
        <taxon>Micromonosporales</taxon>
        <taxon>Micromonosporaceae</taxon>
        <taxon>Catellatospora</taxon>
    </lineage>
</organism>
<evidence type="ECO:0000313" key="2">
    <source>
        <dbReference type="Proteomes" id="UP000601223"/>
    </source>
</evidence>
<dbReference type="InterPro" id="IPR018766">
    <property type="entry name" value="Zinicin_2"/>
</dbReference>
<dbReference type="RefSeq" id="WP_203745687.1">
    <property type="nucleotide sequence ID" value="NZ_BONF01000012.1"/>
</dbReference>
<dbReference type="PANTHER" id="PTHR39420">
    <property type="match status" value="1"/>
</dbReference>